<feature type="domain" description="GHMP kinase N-terminal" evidence="9">
    <location>
        <begin position="53"/>
        <end position="135"/>
    </location>
</feature>
<reference evidence="11" key="1">
    <citation type="submission" date="2020-09" db="EMBL/GenBank/DDBJ databases">
        <title>New species isolated from human feces.</title>
        <authorList>
            <person name="Kitahara M."/>
            <person name="Shigeno Y."/>
            <person name="Shime M."/>
            <person name="Matsumoto Y."/>
            <person name="Nakamura S."/>
            <person name="Motooka D."/>
            <person name="Fukuoka S."/>
            <person name="Nishikawa H."/>
            <person name="Benno Y."/>
        </authorList>
    </citation>
    <scope>NUCLEOTIDE SEQUENCE</scope>
    <source>
        <strain evidence="11">MM35</strain>
    </source>
</reference>
<evidence type="ECO:0000256" key="8">
    <source>
        <dbReference type="NCBIfam" id="TIGR00191"/>
    </source>
</evidence>
<evidence type="ECO:0000259" key="10">
    <source>
        <dbReference type="Pfam" id="PF08544"/>
    </source>
</evidence>
<organism evidence="11 12">
    <name type="scientific">Vescimonas fastidiosa</name>
    <dbReference type="NCBI Taxonomy" id="2714353"/>
    <lineage>
        <taxon>Bacteria</taxon>
        <taxon>Bacillati</taxon>
        <taxon>Bacillota</taxon>
        <taxon>Clostridia</taxon>
        <taxon>Eubacteriales</taxon>
        <taxon>Oscillospiraceae</taxon>
        <taxon>Vescimonas</taxon>
    </lineage>
</organism>
<evidence type="ECO:0000256" key="2">
    <source>
        <dbReference type="ARBA" id="ARBA00022679"/>
    </source>
</evidence>
<evidence type="ECO:0000256" key="7">
    <source>
        <dbReference type="HAMAP-Rule" id="MF_00384"/>
    </source>
</evidence>
<dbReference type="InterPro" id="IPR020568">
    <property type="entry name" value="Ribosomal_Su5_D2-typ_SF"/>
</dbReference>
<dbReference type="HAMAP" id="MF_00384">
    <property type="entry name" value="Homoser_kinase"/>
    <property type="match status" value="1"/>
</dbReference>
<dbReference type="InterPro" id="IPR006204">
    <property type="entry name" value="GHMP_kinase_N_dom"/>
</dbReference>
<dbReference type="KEGG" id="vfa:MM35RIKEN_13710"/>
<dbReference type="EMBL" id="AP023415">
    <property type="protein sequence ID" value="BCK79179.1"/>
    <property type="molecule type" value="Genomic_DNA"/>
</dbReference>
<dbReference type="GO" id="GO:0009088">
    <property type="term" value="P:threonine biosynthetic process"/>
    <property type="evidence" value="ECO:0007669"/>
    <property type="project" value="UniProtKB-UniRule"/>
</dbReference>
<dbReference type="EC" id="2.7.1.39" evidence="7 8"/>
<comment type="pathway">
    <text evidence="7">Amino-acid biosynthesis; L-threonine biosynthesis; L-threonine from L-aspartate: step 4/5.</text>
</comment>
<dbReference type="SUPFAM" id="SSF55060">
    <property type="entry name" value="GHMP Kinase, C-terminal domain"/>
    <property type="match status" value="1"/>
</dbReference>
<dbReference type="PIRSF" id="PIRSF000676">
    <property type="entry name" value="Homoser_kin"/>
    <property type="match status" value="1"/>
</dbReference>
<keyword evidence="7" id="KW-0963">Cytoplasm</keyword>
<evidence type="ECO:0000256" key="3">
    <source>
        <dbReference type="ARBA" id="ARBA00022697"/>
    </source>
</evidence>
<dbReference type="InterPro" id="IPR014721">
    <property type="entry name" value="Ribsml_uS5_D2-typ_fold_subgr"/>
</dbReference>
<evidence type="ECO:0000313" key="12">
    <source>
        <dbReference type="Proteomes" id="UP000681343"/>
    </source>
</evidence>
<dbReference type="GO" id="GO:0005737">
    <property type="term" value="C:cytoplasm"/>
    <property type="evidence" value="ECO:0007669"/>
    <property type="project" value="UniProtKB-SubCell"/>
</dbReference>
<dbReference type="InterPro" id="IPR000870">
    <property type="entry name" value="Homoserine_kinase"/>
</dbReference>
<dbReference type="Pfam" id="PF08544">
    <property type="entry name" value="GHMP_kinases_C"/>
    <property type="match status" value="1"/>
</dbReference>
<comment type="function">
    <text evidence="7">Catalyzes the ATP-dependent phosphorylation of L-homoserine to L-homoserine phosphate.</text>
</comment>
<feature type="domain" description="GHMP kinase C-terminal" evidence="10">
    <location>
        <begin position="197"/>
        <end position="270"/>
    </location>
</feature>
<evidence type="ECO:0000256" key="4">
    <source>
        <dbReference type="ARBA" id="ARBA00022741"/>
    </source>
</evidence>
<dbReference type="Gene3D" id="3.30.230.10">
    <property type="match status" value="1"/>
</dbReference>
<dbReference type="PANTHER" id="PTHR20861">
    <property type="entry name" value="HOMOSERINE/4-DIPHOSPHOCYTIDYL-2-C-METHYL-D-ERYTHRITOL KINASE"/>
    <property type="match status" value="1"/>
</dbReference>
<dbReference type="AlphaFoldDB" id="A0A810PRA0"/>
<dbReference type="SUPFAM" id="SSF54211">
    <property type="entry name" value="Ribosomal protein S5 domain 2-like"/>
    <property type="match status" value="1"/>
</dbReference>
<sequence>MVTVRVPATTANLGPGFDTLGLALALYNTLTFEEVPEGLYFEGVEPDYATEENLAVVSYKAVLAKLGLPMPGLRLSIRADIPICRGLGSSAALIAAGAAGANANHGSPLTREELLAVCNDIEGHPDNLAPAIFGGLVASFVENDRPYIARYSLHKSLRCTALIPDFQLSTHLARSVLPKEVPYGDAIFNVSRTAVLLRALENGDAETISVALRDKLHQPFRRTLIPGFDAAEKLAHDCGCVAFFLSGAGPTLLCLSADPDFDEKLASRLSRLPGHWQQLPLPVDHEGIIVS</sequence>
<keyword evidence="5 7" id="KW-0418">Kinase</keyword>
<evidence type="ECO:0000256" key="6">
    <source>
        <dbReference type="ARBA" id="ARBA00022840"/>
    </source>
</evidence>
<evidence type="ECO:0000313" key="11">
    <source>
        <dbReference type="EMBL" id="BCK79179.1"/>
    </source>
</evidence>
<comment type="subcellular location">
    <subcellularLocation>
        <location evidence="7">Cytoplasm</location>
    </subcellularLocation>
</comment>
<dbReference type="GO" id="GO:0004413">
    <property type="term" value="F:homoserine kinase activity"/>
    <property type="evidence" value="ECO:0007669"/>
    <property type="project" value="UniProtKB-UniRule"/>
</dbReference>
<dbReference type="UniPathway" id="UPA00050">
    <property type="reaction ID" value="UER00064"/>
</dbReference>
<gene>
    <name evidence="7 11" type="primary">thrB</name>
    <name evidence="11" type="ORF">MM35RIKEN_13710</name>
</gene>
<comment type="catalytic activity">
    <reaction evidence="7">
        <text>L-homoserine + ATP = O-phospho-L-homoserine + ADP + H(+)</text>
        <dbReference type="Rhea" id="RHEA:13985"/>
        <dbReference type="ChEBI" id="CHEBI:15378"/>
        <dbReference type="ChEBI" id="CHEBI:30616"/>
        <dbReference type="ChEBI" id="CHEBI:57476"/>
        <dbReference type="ChEBI" id="CHEBI:57590"/>
        <dbReference type="ChEBI" id="CHEBI:456216"/>
        <dbReference type="EC" id="2.7.1.39"/>
    </reaction>
</comment>
<keyword evidence="6 7" id="KW-0067">ATP-binding</keyword>
<dbReference type="GO" id="GO:0005524">
    <property type="term" value="F:ATP binding"/>
    <property type="evidence" value="ECO:0007669"/>
    <property type="project" value="UniProtKB-UniRule"/>
</dbReference>
<keyword evidence="4 7" id="KW-0547">Nucleotide-binding</keyword>
<feature type="binding site" evidence="7">
    <location>
        <begin position="82"/>
        <end position="92"/>
    </location>
    <ligand>
        <name>ATP</name>
        <dbReference type="ChEBI" id="CHEBI:30616"/>
    </ligand>
</feature>
<protein>
    <recommendedName>
        <fullName evidence="7 8">Homoserine kinase</fullName>
        <shortName evidence="7">HK</shortName>
        <shortName evidence="7">HSK</shortName>
        <ecNumber evidence="7 8">2.7.1.39</ecNumber>
    </recommendedName>
</protein>
<dbReference type="PANTHER" id="PTHR20861:SF1">
    <property type="entry name" value="HOMOSERINE KINASE"/>
    <property type="match status" value="1"/>
</dbReference>
<proteinExistence type="inferred from homology"/>
<dbReference type="RefSeq" id="WP_212820452.1">
    <property type="nucleotide sequence ID" value="NZ_AP023415.1"/>
</dbReference>
<keyword evidence="12" id="KW-1185">Reference proteome</keyword>
<comment type="similarity">
    <text evidence="7">Belongs to the GHMP kinase family. Homoserine kinase subfamily.</text>
</comment>
<dbReference type="PRINTS" id="PR00958">
    <property type="entry name" value="HOMSERKINASE"/>
</dbReference>
<evidence type="ECO:0000259" key="9">
    <source>
        <dbReference type="Pfam" id="PF00288"/>
    </source>
</evidence>
<keyword evidence="3 7" id="KW-0791">Threonine biosynthesis</keyword>
<keyword evidence="1 7" id="KW-0028">Amino-acid biosynthesis</keyword>
<evidence type="ECO:0000256" key="1">
    <source>
        <dbReference type="ARBA" id="ARBA00022605"/>
    </source>
</evidence>
<dbReference type="Pfam" id="PF00288">
    <property type="entry name" value="GHMP_kinases_N"/>
    <property type="match status" value="1"/>
</dbReference>
<dbReference type="Gene3D" id="3.30.70.890">
    <property type="entry name" value="GHMP kinase, C-terminal domain"/>
    <property type="match status" value="1"/>
</dbReference>
<name>A0A810PRA0_9FIRM</name>
<keyword evidence="2 7" id="KW-0808">Transferase</keyword>
<accession>A0A810PRA0</accession>
<dbReference type="Proteomes" id="UP000681343">
    <property type="component" value="Chromosome"/>
</dbReference>
<dbReference type="InterPro" id="IPR036554">
    <property type="entry name" value="GHMP_kinase_C_sf"/>
</dbReference>
<dbReference type="NCBIfam" id="TIGR00191">
    <property type="entry name" value="thrB"/>
    <property type="match status" value="1"/>
</dbReference>
<evidence type="ECO:0000256" key="5">
    <source>
        <dbReference type="ARBA" id="ARBA00022777"/>
    </source>
</evidence>
<dbReference type="InterPro" id="IPR013750">
    <property type="entry name" value="GHMP_kinase_C_dom"/>
</dbReference>